<evidence type="ECO:0000313" key="3">
    <source>
        <dbReference type="Proteomes" id="UP000318336"/>
    </source>
</evidence>
<proteinExistence type="predicted"/>
<organism evidence="2 3">
    <name type="scientific">Barrientosiimonas humi</name>
    <dbReference type="NCBI Taxonomy" id="999931"/>
    <lineage>
        <taxon>Bacteria</taxon>
        <taxon>Bacillati</taxon>
        <taxon>Actinomycetota</taxon>
        <taxon>Actinomycetes</taxon>
        <taxon>Micrococcales</taxon>
        <taxon>Dermacoccaceae</taxon>
        <taxon>Barrientosiimonas</taxon>
    </lineage>
</organism>
<feature type="region of interest" description="Disordered" evidence="1">
    <location>
        <begin position="75"/>
        <end position="100"/>
    </location>
</feature>
<sequence length="100" mass="10731">MSTVKTLAVRLDSQLHGQLTMLCRLRDITVTEAIRTAIRKEVAVMADDPSVAAKARDLEAEITREADEQRAAIQALLGTDSQSTGKAAPRKSATAPKRGS</sequence>
<reference evidence="2 3" key="1">
    <citation type="submission" date="2019-06" db="EMBL/GenBank/DDBJ databases">
        <title>Sequencing the genomes of 1000 actinobacteria strains.</title>
        <authorList>
            <person name="Klenk H.-P."/>
        </authorList>
    </citation>
    <scope>NUCLEOTIDE SEQUENCE [LARGE SCALE GENOMIC DNA]</scope>
    <source>
        <strain evidence="2 3">DSM 24617</strain>
    </source>
</reference>
<accession>A0A542XEJ6</accession>
<gene>
    <name evidence="2" type="ORF">FB554_2413</name>
</gene>
<dbReference type="RefSeq" id="WP_211344594.1">
    <property type="nucleotide sequence ID" value="NZ_CAJTBP010000001.1"/>
</dbReference>
<comment type="caution">
    <text evidence="2">The sequence shown here is derived from an EMBL/GenBank/DDBJ whole genome shotgun (WGS) entry which is preliminary data.</text>
</comment>
<dbReference type="EMBL" id="VFOK01000001">
    <property type="protein sequence ID" value="TQL34250.1"/>
    <property type="molecule type" value="Genomic_DNA"/>
</dbReference>
<evidence type="ECO:0000313" key="2">
    <source>
        <dbReference type="EMBL" id="TQL34250.1"/>
    </source>
</evidence>
<dbReference type="InterPro" id="IPR010985">
    <property type="entry name" value="Ribbon_hlx_hlx"/>
</dbReference>
<evidence type="ECO:0000256" key="1">
    <source>
        <dbReference type="SAM" id="MobiDB-lite"/>
    </source>
</evidence>
<evidence type="ECO:0008006" key="4">
    <source>
        <dbReference type="Google" id="ProtNLM"/>
    </source>
</evidence>
<dbReference type="Proteomes" id="UP000318336">
    <property type="component" value="Unassembled WGS sequence"/>
</dbReference>
<protein>
    <recommendedName>
        <fullName evidence="4">Ribbon-helix-helix CopG family protein</fullName>
    </recommendedName>
</protein>
<keyword evidence="3" id="KW-1185">Reference proteome</keyword>
<name>A0A542XEJ6_9MICO</name>
<dbReference type="SUPFAM" id="SSF47598">
    <property type="entry name" value="Ribbon-helix-helix"/>
    <property type="match status" value="1"/>
</dbReference>
<dbReference type="GO" id="GO:0006355">
    <property type="term" value="P:regulation of DNA-templated transcription"/>
    <property type="evidence" value="ECO:0007669"/>
    <property type="project" value="InterPro"/>
</dbReference>
<dbReference type="AlphaFoldDB" id="A0A542XEJ6"/>